<reference evidence="1" key="1">
    <citation type="submission" date="2020-01" db="EMBL/GenBank/DDBJ databases">
        <title>Genome sequence of Kobresia littledalei, the first chromosome-level genome in the family Cyperaceae.</title>
        <authorList>
            <person name="Qu G."/>
        </authorList>
    </citation>
    <scope>NUCLEOTIDE SEQUENCE</scope>
    <source>
        <strain evidence="1">C.B.Clarke</strain>
        <tissue evidence="1">Leaf</tissue>
    </source>
</reference>
<comment type="caution">
    <text evidence="1">The sequence shown here is derived from an EMBL/GenBank/DDBJ whole genome shotgun (WGS) entry which is preliminary data.</text>
</comment>
<organism evidence="1 2">
    <name type="scientific">Carex littledalei</name>
    <dbReference type="NCBI Taxonomy" id="544730"/>
    <lineage>
        <taxon>Eukaryota</taxon>
        <taxon>Viridiplantae</taxon>
        <taxon>Streptophyta</taxon>
        <taxon>Embryophyta</taxon>
        <taxon>Tracheophyta</taxon>
        <taxon>Spermatophyta</taxon>
        <taxon>Magnoliopsida</taxon>
        <taxon>Liliopsida</taxon>
        <taxon>Poales</taxon>
        <taxon>Cyperaceae</taxon>
        <taxon>Cyperoideae</taxon>
        <taxon>Cariceae</taxon>
        <taxon>Carex</taxon>
        <taxon>Carex subgen. Euthyceras</taxon>
    </lineage>
</organism>
<proteinExistence type="predicted"/>
<evidence type="ECO:0000313" key="1">
    <source>
        <dbReference type="EMBL" id="KAF3325619.1"/>
    </source>
</evidence>
<gene>
    <name evidence="1" type="ORF">FCM35_KLT08699</name>
</gene>
<protein>
    <submittedName>
        <fullName evidence="1">Uncharacterized protein</fullName>
    </submittedName>
</protein>
<dbReference type="Proteomes" id="UP000623129">
    <property type="component" value="Unassembled WGS sequence"/>
</dbReference>
<name>A0A833VJ44_9POAL</name>
<dbReference type="AlphaFoldDB" id="A0A833VJ44"/>
<sequence>MVATVPLSVSGPLSVSTVRVARGRRLSCSASSTYSSPFHPEVERAVESLYGVYREIDCRVAINSARVLTPSLVLYLLF</sequence>
<keyword evidence="2" id="KW-1185">Reference proteome</keyword>
<accession>A0A833VJ44</accession>
<dbReference type="EMBL" id="SWLB01000019">
    <property type="protein sequence ID" value="KAF3325619.1"/>
    <property type="molecule type" value="Genomic_DNA"/>
</dbReference>
<evidence type="ECO:0000313" key="2">
    <source>
        <dbReference type="Proteomes" id="UP000623129"/>
    </source>
</evidence>